<gene>
    <name evidence="1" type="ORF">BOTBODRAFT_59940</name>
</gene>
<dbReference type="Proteomes" id="UP000027195">
    <property type="component" value="Unassembled WGS sequence"/>
</dbReference>
<evidence type="ECO:0000313" key="1">
    <source>
        <dbReference type="EMBL" id="KDQ07543.1"/>
    </source>
</evidence>
<dbReference type="HOGENOM" id="CLU_1578260_0_0_1"/>
<evidence type="ECO:0000313" key="2">
    <source>
        <dbReference type="Proteomes" id="UP000027195"/>
    </source>
</evidence>
<accession>A0A067LVZ8</accession>
<reference evidence="2" key="1">
    <citation type="journal article" date="2014" name="Proc. Natl. Acad. Sci. U.S.A.">
        <title>Extensive sampling of basidiomycete genomes demonstrates inadequacy of the white-rot/brown-rot paradigm for wood decay fungi.</title>
        <authorList>
            <person name="Riley R."/>
            <person name="Salamov A.A."/>
            <person name="Brown D.W."/>
            <person name="Nagy L.G."/>
            <person name="Floudas D."/>
            <person name="Held B.W."/>
            <person name="Levasseur A."/>
            <person name="Lombard V."/>
            <person name="Morin E."/>
            <person name="Otillar R."/>
            <person name="Lindquist E.A."/>
            <person name="Sun H."/>
            <person name="LaButti K.M."/>
            <person name="Schmutz J."/>
            <person name="Jabbour D."/>
            <person name="Luo H."/>
            <person name="Baker S.E."/>
            <person name="Pisabarro A.G."/>
            <person name="Walton J.D."/>
            <person name="Blanchette R.A."/>
            <person name="Henrissat B."/>
            <person name="Martin F."/>
            <person name="Cullen D."/>
            <person name="Hibbett D.S."/>
            <person name="Grigoriev I.V."/>
        </authorList>
    </citation>
    <scope>NUCLEOTIDE SEQUENCE [LARGE SCALE GENOMIC DNA]</scope>
    <source>
        <strain evidence="2">FD-172 SS1</strain>
    </source>
</reference>
<name>A0A067LVZ8_BOTB1</name>
<organism evidence="1 2">
    <name type="scientific">Botryobasidium botryosum (strain FD-172 SS1)</name>
    <dbReference type="NCBI Taxonomy" id="930990"/>
    <lineage>
        <taxon>Eukaryota</taxon>
        <taxon>Fungi</taxon>
        <taxon>Dikarya</taxon>
        <taxon>Basidiomycota</taxon>
        <taxon>Agaricomycotina</taxon>
        <taxon>Agaricomycetes</taxon>
        <taxon>Cantharellales</taxon>
        <taxon>Botryobasidiaceae</taxon>
        <taxon>Botryobasidium</taxon>
    </lineage>
</organism>
<proteinExistence type="predicted"/>
<dbReference type="EMBL" id="KL198105">
    <property type="protein sequence ID" value="KDQ07543.1"/>
    <property type="molecule type" value="Genomic_DNA"/>
</dbReference>
<dbReference type="AlphaFoldDB" id="A0A067LVZ8"/>
<dbReference type="InParanoid" id="A0A067LVZ8"/>
<keyword evidence="2" id="KW-1185">Reference proteome</keyword>
<protein>
    <submittedName>
        <fullName evidence="1">Uncharacterized protein</fullName>
    </submittedName>
</protein>
<sequence>MPAVYTIKGEFLHYECDHQHCSRKTRHPDATRSAYAWCKDHAEEVARVNFDALDTAYIDERERLRTTPLAYYPNGALRASRLGPCEAHIPLSSERDLFVLQTWRDSTDHLYNQIARPIRQRVDHSTLFYRGDSHAGHDRDFTLFIQEQAKLLSQLTELDAIIAQRRRY</sequence>